<comment type="caution">
    <text evidence="1">The sequence shown here is derived from an EMBL/GenBank/DDBJ whole genome shotgun (WGS) entry which is preliminary data.</text>
</comment>
<reference evidence="1" key="1">
    <citation type="submission" date="2023-07" db="EMBL/GenBank/DDBJ databases">
        <authorList>
            <person name="Stuckert A."/>
        </authorList>
    </citation>
    <scope>NUCLEOTIDE SEQUENCE</scope>
</reference>
<evidence type="ECO:0000313" key="1">
    <source>
        <dbReference type="EMBL" id="CAJ0960406.1"/>
    </source>
</evidence>
<protein>
    <submittedName>
        <fullName evidence="1">Uncharacterized protein</fullName>
    </submittedName>
</protein>
<accession>A0ABN9M6P3</accession>
<evidence type="ECO:0000313" key="2">
    <source>
        <dbReference type="Proteomes" id="UP001176940"/>
    </source>
</evidence>
<name>A0ABN9M6P3_9NEOB</name>
<dbReference type="Proteomes" id="UP001176940">
    <property type="component" value="Unassembled WGS sequence"/>
</dbReference>
<keyword evidence="2" id="KW-1185">Reference proteome</keyword>
<sequence>MNAVVFHHDHKRGLLDDLRFHQYLYMEGLTNLLGLEESLGSNRTLSAYFLHQDFESKFPFHPVEDLPPPEVYEPFEKVYPSKCNYACLSPIVEV</sequence>
<proteinExistence type="predicted"/>
<organism evidence="1 2">
    <name type="scientific">Ranitomeya imitator</name>
    <name type="common">mimic poison frog</name>
    <dbReference type="NCBI Taxonomy" id="111125"/>
    <lineage>
        <taxon>Eukaryota</taxon>
        <taxon>Metazoa</taxon>
        <taxon>Chordata</taxon>
        <taxon>Craniata</taxon>
        <taxon>Vertebrata</taxon>
        <taxon>Euteleostomi</taxon>
        <taxon>Amphibia</taxon>
        <taxon>Batrachia</taxon>
        <taxon>Anura</taxon>
        <taxon>Neobatrachia</taxon>
        <taxon>Hyloidea</taxon>
        <taxon>Dendrobatidae</taxon>
        <taxon>Dendrobatinae</taxon>
        <taxon>Ranitomeya</taxon>
    </lineage>
</organism>
<gene>
    <name evidence="1" type="ORF">RIMI_LOCUS17262088</name>
</gene>
<dbReference type="EMBL" id="CAUEEQ010049970">
    <property type="protein sequence ID" value="CAJ0960406.1"/>
    <property type="molecule type" value="Genomic_DNA"/>
</dbReference>